<keyword evidence="2" id="KW-1185">Reference proteome</keyword>
<protein>
    <submittedName>
        <fullName evidence="1">Uncharacterized protein</fullName>
    </submittedName>
</protein>
<accession>A0A286R9W3</accession>
<sequence length="41" mass="4160">MLVTSAIYGSIHLFPITGTTSVPLRKNSGGTCLSGPVVNLG</sequence>
<dbReference type="Proteomes" id="UP000215086">
    <property type="component" value="Chromosome"/>
</dbReference>
<gene>
    <name evidence="1" type="ORF">THTE_0138</name>
</gene>
<dbReference type="AlphaFoldDB" id="A0A286R9W3"/>
<organism evidence="1 2">
    <name type="scientific">Thermogutta terrifontis</name>
    <dbReference type="NCBI Taxonomy" id="1331910"/>
    <lineage>
        <taxon>Bacteria</taxon>
        <taxon>Pseudomonadati</taxon>
        <taxon>Planctomycetota</taxon>
        <taxon>Planctomycetia</taxon>
        <taxon>Pirellulales</taxon>
        <taxon>Thermoguttaceae</taxon>
        <taxon>Thermogutta</taxon>
    </lineage>
</organism>
<dbReference type="KEGG" id="ttf:THTE_0138"/>
<dbReference type="EMBL" id="CP018477">
    <property type="protein sequence ID" value="ASV72740.1"/>
    <property type="molecule type" value="Genomic_DNA"/>
</dbReference>
<evidence type="ECO:0000313" key="1">
    <source>
        <dbReference type="EMBL" id="ASV72740.1"/>
    </source>
</evidence>
<name>A0A286R9W3_9BACT</name>
<reference evidence="1 2" key="1">
    <citation type="journal article" name="Front. Microbiol.">
        <title>Sugar Metabolism of the First Thermophilic Planctomycete Thermogutta terrifontis: Comparative Genomic and Transcriptomic Approaches.</title>
        <authorList>
            <person name="Elcheninov A.G."/>
            <person name="Menzel P."/>
            <person name="Gudbergsdottir S.R."/>
            <person name="Slesarev A.I."/>
            <person name="Kadnikov V.V."/>
            <person name="Krogh A."/>
            <person name="Bonch-Osmolovskaya E.A."/>
            <person name="Peng X."/>
            <person name="Kublanov I.V."/>
        </authorList>
    </citation>
    <scope>NUCLEOTIDE SEQUENCE [LARGE SCALE GENOMIC DNA]</scope>
    <source>
        <strain evidence="1 2">R1</strain>
    </source>
</reference>
<proteinExistence type="predicted"/>
<evidence type="ECO:0000313" key="2">
    <source>
        <dbReference type="Proteomes" id="UP000215086"/>
    </source>
</evidence>